<evidence type="ECO:0000259" key="4">
    <source>
        <dbReference type="PROSITE" id="PS01124"/>
    </source>
</evidence>
<feature type="domain" description="HTH araC/xylS-type" evidence="4">
    <location>
        <begin position="182"/>
        <end position="280"/>
    </location>
</feature>
<dbReference type="PROSITE" id="PS00041">
    <property type="entry name" value="HTH_ARAC_FAMILY_1"/>
    <property type="match status" value="1"/>
</dbReference>
<gene>
    <name evidence="5" type="ORF">ESB00_18115</name>
</gene>
<dbReference type="SUPFAM" id="SSF51182">
    <property type="entry name" value="RmlC-like cupins"/>
    <property type="match status" value="1"/>
</dbReference>
<evidence type="ECO:0000313" key="6">
    <source>
        <dbReference type="Proteomes" id="UP000290218"/>
    </source>
</evidence>
<accession>A0A4V1M632</accession>
<dbReference type="InterPro" id="IPR009057">
    <property type="entry name" value="Homeodomain-like_sf"/>
</dbReference>
<sequence length="285" mass="32301">MAKFETERAQFTTYGLSCVRWNPSPMPGPDHHNEIQLNLLRRGRVTYMIGGVKTKVPVGQFLAFWAAMPHQIIDYEEDTDYFVATLPLAWFLQCQLPDAVVQPLMRGEVVTEPSTERSVMDAALFAQWEQDLKKNHRVLREIVTREMETRLRRLGLALEADQTGPALRPPAKVQMGGLNKVEQIVCYIARSYLEPITVDDIGKAVGMHPNSAMRLFKKVFGTTLIDHITHHRVFHAKRLLATTDQKIVDVAYSSGFSSISRFNEAFRRASGCTPRTYRTEHAGGD</sequence>
<dbReference type="AlphaFoldDB" id="A0A4V1M632"/>
<dbReference type="Gene3D" id="1.10.10.60">
    <property type="entry name" value="Homeodomain-like"/>
    <property type="match status" value="2"/>
</dbReference>
<dbReference type="InterPro" id="IPR020449">
    <property type="entry name" value="Tscrpt_reg_AraC-type_HTH"/>
</dbReference>
<evidence type="ECO:0000256" key="3">
    <source>
        <dbReference type="ARBA" id="ARBA00023163"/>
    </source>
</evidence>
<comment type="caution">
    <text evidence="5">The sequence shown here is derived from an EMBL/GenBank/DDBJ whole genome shotgun (WGS) entry which is preliminary data.</text>
</comment>
<name>A0A4V1M632_9BACT</name>
<keyword evidence="1" id="KW-0805">Transcription regulation</keyword>
<dbReference type="PROSITE" id="PS01124">
    <property type="entry name" value="HTH_ARAC_FAMILY_2"/>
    <property type="match status" value="1"/>
</dbReference>
<dbReference type="GO" id="GO:0043565">
    <property type="term" value="F:sequence-specific DNA binding"/>
    <property type="evidence" value="ECO:0007669"/>
    <property type="project" value="InterPro"/>
</dbReference>
<dbReference type="SUPFAM" id="SSF46689">
    <property type="entry name" value="Homeodomain-like"/>
    <property type="match status" value="2"/>
</dbReference>
<dbReference type="InterPro" id="IPR018060">
    <property type="entry name" value="HTH_AraC"/>
</dbReference>
<dbReference type="PANTHER" id="PTHR43280">
    <property type="entry name" value="ARAC-FAMILY TRANSCRIPTIONAL REGULATOR"/>
    <property type="match status" value="1"/>
</dbReference>
<dbReference type="EMBL" id="SDHX01000002">
    <property type="protein sequence ID" value="RXK53606.1"/>
    <property type="molecule type" value="Genomic_DNA"/>
</dbReference>
<evidence type="ECO:0000313" key="5">
    <source>
        <dbReference type="EMBL" id="RXK53606.1"/>
    </source>
</evidence>
<organism evidence="5 6">
    <name type="scientific">Oleiharenicola lentus</name>
    <dbReference type="NCBI Taxonomy" id="2508720"/>
    <lineage>
        <taxon>Bacteria</taxon>
        <taxon>Pseudomonadati</taxon>
        <taxon>Verrucomicrobiota</taxon>
        <taxon>Opitutia</taxon>
        <taxon>Opitutales</taxon>
        <taxon>Opitutaceae</taxon>
        <taxon>Oleiharenicola</taxon>
    </lineage>
</organism>
<protein>
    <submittedName>
        <fullName evidence="5">Helix-turn-helix domain-containing protein</fullName>
    </submittedName>
</protein>
<reference evidence="5 6" key="1">
    <citation type="submission" date="2019-01" db="EMBL/GenBank/DDBJ databases">
        <title>Lacunisphaera sp. strain TWA-58.</title>
        <authorList>
            <person name="Chen W.-M."/>
        </authorList>
    </citation>
    <scope>NUCLEOTIDE SEQUENCE [LARGE SCALE GENOMIC DNA]</scope>
    <source>
        <strain evidence="5 6">TWA-58</strain>
    </source>
</reference>
<dbReference type="Pfam" id="PF12833">
    <property type="entry name" value="HTH_18"/>
    <property type="match status" value="1"/>
</dbReference>
<dbReference type="SMART" id="SM00342">
    <property type="entry name" value="HTH_ARAC"/>
    <property type="match status" value="1"/>
</dbReference>
<dbReference type="OrthoDB" id="9799319at2"/>
<dbReference type="PRINTS" id="PR00032">
    <property type="entry name" value="HTHARAC"/>
</dbReference>
<dbReference type="RefSeq" id="WP_129049452.1">
    <property type="nucleotide sequence ID" value="NZ_SDHX01000002.1"/>
</dbReference>
<proteinExistence type="predicted"/>
<dbReference type="Proteomes" id="UP000290218">
    <property type="component" value="Unassembled WGS sequence"/>
</dbReference>
<evidence type="ECO:0000256" key="2">
    <source>
        <dbReference type="ARBA" id="ARBA00023125"/>
    </source>
</evidence>
<keyword evidence="2" id="KW-0238">DNA-binding</keyword>
<keyword evidence="6" id="KW-1185">Reference proteome</keyword>
<dbReference type="InterPro" id="IPR011051">
    <property type="entry name" value="RmlC_Cupin_sf"/>
</dbReference>
<dbReference type="InterPro" id="IPR018062">
    <property type="entry name" value="HTH_AraC-typ_CS"/>
</dbReference>
<evidence type="ECO:0000256" key="1">
    <source>
        <dbReference type="ARBA" id="ARBA00023015"/>
    </source>
</evidence>
<keyword evidence="3" id="KW-0804">Transcription</keyword>
<dbReference type="PANTHER" id="PTHR43280:SF27">
    <property type="entry name" value="TRANSCRIPTIONAL REGULATOR MTLR"/>
    <property type="match status" value="1"/>
</dbReference>
<dbReference type="GO" id="GO:0003700">
    <property type="term" value="F:DNA-binding transcription factor activity"/>
    <property type="evidence" value="ECO:0007669"/>
    <property type="project" value="InterPro"/>
</dbReference>